<name>Q2IV87_RHOP2</name>
<reference evidence="1 2" key="1">
    <citation type="submission" date="2006-01" db="EMBL/GenBank/DDBJ databases">
        <title>Complete sequence of Rhodopseudomonas palustris HaA2.</title>
        <authorList>
            <consortium name="US DOE Joint Genome Institute"/>
            <person name="Copeland A."/>
            <person name="Lucas S."/>
            <person name="Lapidus A."/>
            <person name="Barry K."/>
            <person name="Detter J.C."/>
            <person name="Glavina T."/>
            <person name="Hammon N."/>
            <person name="Israni S."/>
            <person name="Pitluck S."/>
            <person name="Chain P."/>
            <person name="Malfatti S."/>
            <person name="Shin M."/>
            <person name="Vergez L."/>
            <person name="Schmutz J."/>
            <person name="Larimer F."/>
            <person name="Land M."/>
            <person name="Hauser L."/>
            <person name="Pelletier D.A."/>
            <person name="Kyrpides N."/>
            <person name="Anderson I."/>
            <person name="Oda Y."/>
            <person name="Harwood C.S."/>
            <person name="Richardson P."/>
        </authorList>
    </citation>
    <scope>NUCLEOTIDE SEQUENCE [LARGE SCALE GENOMIC DNA]</scope>
    <source>
        <strain evidence="1 2">HaA2</strain>
    </source>
</reference>
<keyword evidence="2" id="KW-1185">Reference proteome</keyword>
<evidence type="ECO:0000313" key="2">
    <source>
        <dbReference type="Proteomes" id="UP000008809"/>
    </source>
</evidence>
<proteinExistence type="predicted"/>
<protein>
    <submittedName>
        <fullName evidence="1">Uncharacterized protein</fullName>
    </submittedName>
</protein>
<evidence type="ECO:0000313" key="1">
    <source>
        <dbReference type="EMBL" id="ABD07873.1"/>
    </source>
</evidence>
<dbReference type="KEGG" id="rpb:RPB_3177"/>
<dbReference type="RefSeq" id="WP_011442057.1">
    <property type="nucleotide sequence ID" value="NC_007778.1"/>
</dbReference>
<dbReference type="HOGENOM" id="CLU_1495099_0_0_5"/>
<organism evidence="1 2">
    <name type="scientific">Rhodopseudomonas palustris (strain HaA2)</name>
    <dbReference type="NCBI Taxonomy" id="316058"/>
    <lineage>
        <taxon>Bacteria</taxon>
        <taxon>Pseudomonadati</taxon>
        <taxon>Pseudomonadota</taxon>
        <taxon>Alphaproteobacteria</taxon>
        <taxon>Hyphomicrobiales</taxon>
        <taxon>Nitrobacteraceae</taxon>
        <taxon>Rhodopseudomonas</taxon>
    </lineage>
</organism>
<gene>
    <name evidence="1" type="ordered locus">RPB_3177</name>
</gene>
<dbReference type="OrthoDB" id="8138887at2"/>
<dbReference type="AlphaFoldDB" id="Q2IV87"/>
<dbReference type="EMBL" id="CP000250">
    <property type="protein sequence ID" value="ABD07873.1"/>
    <property type="molecule type" value="Genomic_DNA"/>
</dbReference>
<accession>Q2IV87</accession>
<dbReference type="Proteomes" id="UP000008809">
    <property type="component" value="Chromosome"/>
</dbReference>
<dbReference type="eggNOG" id="COG1429">
    <property type="taxonomic scope" value="Bacteria"/>
</dbReference>
<sequence length="180" mass="19267">MPLSIVRSDGPDALDASEAPPLPAELIVLSFSDAALARYARVWHHAGCKLPQLHLANAARLSLDQSLRTAVASARGVMIQLPHGLDDWRDGVETLAALAREQRIALAIVAETDDVDPRLAGLSNLPRSTLRRLATLCRGRDDAAARAVLTQLSLAAGLTIAPWLDQPAQPTAEPIREAVR</sequence>
<dbReference type="STRING" id="316058.RPB_3177"/>